<evidence type="ECO:0000256" key="2">
    <source>
        <dbReference type="SAM" id="SignalP"/>
    </source>
</evidence>
<reference evidence="4 5" key="1">
    <citation type="submission" date="2020-08" db="EMBL/GenBank/DDBJ databases">
        <title>Genomic Encyclopedia of Type Strains, Phase IV (KMG-IV): sequencing the most valuable type-strain genomes for metagenomic binning, comparative biology and taxonomic classification.</title>
        <authorList>
            <person name="Goeker M."/>
        </authorList>
    </citation>
    <scope>NUCLEOTIDE SEQUENCE [LARGE SCALE GENOMIC DNA]</scope>
    <source>
        <strain evidence="4 5">DSM 27165</strain>
    </source>
</reference>
<dbReference type="InterPro" id="IPR013766">
    <property type="entry name" value="Thioredoxin_domain"/>
</dbReference>
<dbReference type="InterPro" id="IPR050553">
    <property type="entry name" value="Thioredoxin_ResA/DsbE_sf"/>
</dbReference>
<feature type="domain" description="Thioredoxin" evidence="3">
    <location>
        <begin position="12"/>
        <end position="156"/>
    </location>
</feature>
<accession>A0A840MJE5</accession>
<dbReference type="PROSITE" id="PS51352">
    <property type="entry name" value="THIOREDOXIN_2"/>
    <property type="match status" value="1"/>
</dbReference>
<protein>
    <submittedName>
        <fullName evidence="4">Thiol-disulfide isomerase/thioredoxin</fullName>
    </submittedName>
</protein>
<dbReference type="InterPro" id="IPR017937">
    <property type="entry name" value="Thioredoxin_CS"/>
</dbReference>
<feature type="signal peptide" evidence="2">
    <location>
        <begin position="1"/>
        <end position="20"/>
    </location>
</feature>
<organism evidence="4 5">
    <name type="scientific">Chitinivorax tropicus</name>
    <dbReference type="NCBI Taxonomy" id="714531"/>
    <lineage>
        <taxon>Bacteria</taxon>
        <taxon>Pseudomonadati</taxon>
        <taxon>Pseudomonadota</taxon>
        <taxon>Betaproteobacteria</taxon>
        <taxon>Chitinivorax</taxon>
    </lineage>
</organism>
<dbReference type="SUPFAM" id="SSF52833">
    <property type="entry name" value="Thioredoxin-like"/>
    <property type="match status" value="1"/>
</dbReference>
<dbReference type="PANTHER" id="PTHR42852">
    <property type="entry name" value="THIOL:DISULFIDE INTERCHANGE PROTEIN DSBE"/>
    <property type="match status" value="1"/>
</dbReference>
<evidence type="ECO:0000256" key="1">
    <source>
        <dbReference type="ARBA" id="ARBA00023284"/>
    </source>
</evidence>
<dbReference type="AlphaFoldDB" id="A0A840MJE5"/>
<dbReference type="GO" id="GO:0015036">
    <property type="term" value="F:disulfide oxidoreductase activity"/>
    <property type="evidence" value="ECO:0007669"/>
    <property type="project" value="UniProtKB-ARBA"/>
</dbReference>
<name>A0A840MJE5_9PROT</name>
<proteinExistence type="predicted"/>
<evidence type="ECO:0000313" key="4">
    <source>
        <dbReference type="EMBL" id="MBB5016802.1"/>
    </source>
</evidence>
<dbReference type="GO" id="GO:0016209">
    <property type="term" value="F:antioxidant activity"/>
    <property type="evidence" value="ECO:0007669"/>
    <property type="project" value="InterPro"/>
</dbReference>
<dbReference type="PROSITE" id="PS00194">
    <property type="entry name" value="THIOREDOXIN_1"/>
    <property type="match status" value="1"/>
</dbReference>
<comment type="caution">
    <text evidence="4">The sequence shown here is derived from an EMBL/GenBank/DDBJ whole genome shotgun (WGS) entry which is preliminary data.</text>
</comment>
<evidence type="ECO:0000313" key="5">
    <source>
        <dbReference type="Proteomes" id="UP000575898"/>
    </source>
</evidence>
<keyword evidence="4" id="KW-0413">Isomerase</keyword>
<keyword evidence="5" id="KW-1185">Reference proteome</keyword>
<evidence type="ECO:0000259" key="3">
    <source>
        <dbReference type="PROSITE" id="PS51352"/>
    </source>
</evidence>
<dbReference type="Gene3D" id="3.40.30.10">
    <property type="entry name" value="Glutaredoxin"/>
    <property type="match status" value="1"/>
</dbReference>
<dbReference type="GO" id="GO:0016853">
    <property type="term" value="F:isomerase activity"/>
    <property type="evidence" value="ECO:0007669"/>
    <property type="project" value="UniProtKB-KW"/>
</dbReference>
<dbReference type="CDD" id="cd02966">
    <property type="entry name" value="TlpA_like_family"/>
    <property type="match status" value="1"/>
</dbReference>
<dbReference type="InterPro" id="IPR000866">
    <property type="entry name" value="AhpC/TSA"/>
</dbReference>
<dbReference type="Pfam" id="PF00578">
    <property type="entry name" value="AhpC-TSA"/>
    <property type="match status" value="1"/>
</dbReference>
<dbReference type="PANTHER" id="PTHR42852:SF13">
    <property type="entry name" value="PROTEIN DIPZ"/>
    <property type="match status" value="1"/>
</dbReference>
<dbReference type="InterPro" id="IPR036249">
    <property type="entry name" value="Thioredoxin-like_sf"/>
</dbReference>
<dbReference type="RefSeq" id="WP_184033592.1">
    <property type="nucleotide sequence ID" value="NZ_JACHHY010000001.1"/>
</dbReference>
<dbReference type="Proteomes" id="UP000575898">
    <property type="component" value="Unassembled WGS sequence"/>
</dbReference>
<keyword evidence="2" id="KW-0732">Signal</keyword>
<dbReference type="EMBL" id="JACHHY010000001">
    <property type="protein sequence ID" value="MBB5016802.1"/>
    <property type="molecule type" value="Genomic_DNA"/>
</dbReference>
<keyword evidence="1" id="KW-0676">Redox-active center</keyword>
<feature type="chain" id="PRO_5032559814" evidence="2">
    <location>
        <begin position="21"/>
        <end position="156"/>
    </location>
</feature>
<sequence length="156" mass="17346">MSVSRWCVLPLLCLSPWAMAYQVGDTVDARWLSRLQVSNQQTVVVDFFAAWCESCRHEMPLLSRLYQRLGPQRMALVGVDVDDDPQLAKRFQADMKAKGALSFPVVDDPQQDIISAFKPIGMPALYIIKAGKVVKVLTGAMPNVDKVVEQALEAKP</sequence>
<gene>
    <name evidence="4" type="ORF">HNQ59_000064</name>
</gene>